<dbReference type="Proteomes" id="UP001295423">
    <property type="component" value="Unassembled WGS sequence"/>
</dbReference>
<evidence type="ECO:0000313" key="4">
    <source>
        <dbReference type="Proteomes" id="UP001295423"/>
    </source>
</evidence>
<dbReference type="AlphaFoldDB" id="A0AAD2FPY8"/>
<evidence type="ECO:0000256" key="1">
    <source>
        <dbReference type="SAM" id="SignalP"/>
    </source>
</evidence>
<evidence type="ECO:0000259" key="2">
    <source>
        <dbReference type="Pfam" id="PF00094"/>
    </source>
</evidence>
<dbReference type="EMBL" id="CAKOGP040001758">
    <property type="protein sequence ID" value="CAJ1948993.1"/>
    <property type="molecule type" value="Genomic_DNA"/>
</dbReference>
<feature type="signal peptide" evidence="1">
    <location>
        <begin position="1"/>
        <end position="19"/>
    </location>
</feature>
<dbReference type="Pfam" id="PF00094">
    <property type="entry name" value="VWD"/>
    <property type="match status" value="1"/>
</dbReference>
<protein>
    <recommendedName>
        <fullName evidence="2">VWFD domain-containing protein</fullName>
    </recommendedName>
</protein>
<dbReference type="InterPro" id="IPR001846">
    <property type="entry name" value="VWF_type-D"/>
</dbReference>
<keyword evidence="1" id="KW-0732">Signal</keyword>
<name>A0AAD2FPY8_9STRA</name>
<reference evidence="3" key="1">
    <citation type="submission" date="2023-08" db="EMBL/GenBank/DDBJ databases">
        <authorList>
            <person name="Audoor S."/>
            <person name="Bilcke G."/>
        </authorList>
    </citation>
    <scope>NUCLEOTIDE SEQUENCE</scope>
</reference>
<comment type="caution">
    <text evidence="3">The sequence shown here is derived from an EMBL/GenBank/DDBJ whole genome shotgun (WGS) entry which is preliminary data.</text>
</comment>
<accession>A0AAD2FPY8</accession>
<keyword evidence="4" id="KW-1185">Reference proteome</keyword>
<proteinExistence type="predicted"/>
<gene>
    <name evidence="3" type="ORF">CYCCA115_LOCUS11872</name>
</gene>
<evidence type="ECO:0000313" key="3">
    <source>
        <dbReference type="EMBL" id="CAJ1948993.1"/>
    </source>
</evidence>
<feature type="domain" description="VWFD" evidence="2">
    <location>
        <begin position="329"/>
        <end position="480"/>
    </location>
</feature>
<sequence length="583" mass="64879">MKFLLVSLFAALVAQEVSAAFISSEVSGMSDVGSGPAVKYDYDMEVPGSATKKCALVNIVMDESGSMTTEQTFLKDTAIPDIVSALYTPTYGYSDVFVCSNGFGGYEDTDVYDYRYVGCTKGNANGSLMDNSITNWNVRGHWEEGYYAMSKSMENLPQVIASVNLNTECSELHKNMILVSDEDRDAESWITTPNMMRQEIIDHGYILNIVVDSTINADHDNVGMQVNSANRNTIFRADGSGGFTSFDKNEPYTTFVAHEDLGVYTLDHYYPLIIGTGGAAWNVNSLREGVANNANLKLSFADAFVKTKVQEIIDNCSGNTCGGGGRSEIGGDPHITTWKNEHYEYHGQCDLVMMKDDEFADGLGLDMHIRTKVVRHWSYIQSVAIRIGNDVIEIEGSADREDQEAHYWYNFEHQGEAEDLAGFKLIFKKQVAYKRQYIVDLSPRYPGKQIVIQLFKEFIRVKFDGSEEAFGNTAGLMGDFKTGKTLARDGVTELNDYTAFGEEWQVLPADGNLFHVATHPQFPEKCLEPEDPRGERRRRLGESKISYEQAEAACFSALSDPLSIKDCVYDILSTQDLDMVGAF</sequence>
<feature type="chain" id="PRO_5042146508" description="VWFD domain-containing protein" evidence="1">
    <location>
        <begin position="20"/>
        <end position="583"/>
    </location>
</feature>
<organism evidence="3 4">
    <name type="scientific">Cylindrotheca closterium</name>
    <dbReference type="NCBI Taxonomy" id="2856"/>
    <lineage>
        <taxon>Eukaryota</taxon>
        <taxon>Sar</taxon>
        <taxon>Stramenopiles</taxon>
        <taxon>Ochrophyta</taxon>
        <taxon>Bacillariophyta</taxon>
        <taxon>Bacillariophyceae</taxon>
        <taxon>Bacillariophycidae</taxon>
        <taxon>Bacillariales</taxon>
        <taxon>Bacillariaceae</taxon>
        <taxon>Cylindrotheca</taxon>
    </lineage>
</organism>